<gene>
    <name evidence="4" type="ORF">KIN_16690</name>
</gene>
<dbReference type="GO" id="GO:0004713">
    <property type="term" value="F:protein tyrosine kinase activity"/>
    <property type="evidence" value="ECO:0007669"/>
    <property type="project" value="TreeGrafter"/>
</dbReference>
<sequence>MEQIKEPENLVAATKNEAPSGLRKRILDSEAADAWELFTPVELDPKRLRRNMIFADRADKRTEYFDRLRTSVLQKMRTCSHHRLAVTAPMEGCGTSVVAANLAFAMARQHDLRVMLFDFDLRSPTLSKYLDLDSKGPRLSALATTHRSFASTTLRVGTNLALSLNETPVDMPAEMLAAFQSRSLLDKVEAHFQPDVIIFDMPALLPHDDTLAALDMFDASLLVTRAGQSDIDQLETCRDILKDSTDFLGVALNRDRFS</sequence>
<dbReference type="Pfam" id="PF01656">
    <property type="entry name" value="CbiA"/>
    <property type="match status" value="1"/>
</dbReference>
<dbReference type="OrthoDB" id="9775724at2"/>
<keyword evidence="2" id="KW-0067">ATP-binding</keyword>
<dbReference type="InterPro" id="IPR005702">
    <property type="entry name" value="Wzc-like_C"/>
</dbReference>
<dbReference type="PANTHER" id="PTHR32309:SF13">
    <property type="entry name" value="FERRIC ENTEROBACTIN TRANSPORT PROTEIN FEPE"/>
    <property type="match status" value="1"/>
</dbReference>
<dbReference type="PANTHER" id="PTHR32309">
    <property type="entry name" value="TYROSINE-PROTEIN KINASE"/>
    <property type="match status" value="1"/>
</dbReference>
<evidence type="ECO:0000259" key="3">
    <source>
        <dbReference type="Pfam" id="PF01656"/>
    </source>
</evidence>
<comment type="caution">
    <text evidence="4">The sequence shown here is derived from an EMBL/GenBank/DDBJ whole genome shotgun (WGS) entry which is preliminary data.</text>
</comment>
<organism evidence="4 5">
    <name type="scientific">Litoreibacter roseus</name>
    <dbReference type="NCBI Taxonomy" id="2601869"/>
    <lineage>
        <taxon>Bacteria</taxon>
        <taxon>Pseudomonadati</taxon>
        <taxon>Pseudomonadota</taxon>
        <taxon>Alphaproteobacteria</taxon>
        <taxon>Rhodobacterales</taxon>
        <taxon>Roseobacteraceae</taxon>
        <taxon>Litoreibacter</taxon>
    </lineage>
</organism>
<dbReference type="GO" id="GO:0005886">
    <property type="term" value="C:plasma membrane"/>
    <property type="evidence" value="ECO:0007669"/>
    <property type="project" value="TreeGrafter"/>
</dbReference>
<reference evidence="4 5" key="1">
    <citation type="submission" date="2019-12" db="EMBL/GenBank/DDBJ databases">
        <title>Litoreibacter badius sp. nov., a novel bacteriochlorophyll a-containing bacterium in the genus Litoreibacter.</title>
        <authorList>
            <person name="Kanamuro M."/>
            <person name="Takabe Y."/>
            <person name="Mori K."/>
            <person name="Takaichi S."/>
            <person name="Hanada S."/>
        </authorList>
    </citation>
    <scope>NUCLEOTIDE SEQUENCE [LARGE SCALE GENOMIC DNA]</scope>
    <source>
        <strain evidence="4 5">K6</strain>
    </source>
</reference>
<feature type="domain" description="CobQ/CobB/MinD/ParA nucleotide binding" evidence="3">
    <location>
        <begin position="85"/>
        <end position="254"/>
    </location>
</feature>
<dbReference type="InterPro" id="IPR027417">
    <property type="entry name" value="P-loop_NTPase"/>
</dbReference>
<dbReference type="Gene3D" id="3.40.50.300">
    <property type="entry name" value="P-loop containing nucleotide triphosphate hydrolases"/>
    <property type="match status" value="1"/>
</dbReference>
<evidence type="ECO:0000256" key="2">
    <source>
        <dbReference type="ARBA" id="ARBA00022840"/>
    </source>
</evidence>
<dbReference type="AlphaFoldDB" id="A0A6N6JEM8"/>
<name>A0A6N6JEM8_9RHOB</name>
<dbReference type="CDD" id="cd05387">
    <property type="entry name" value="BY-kinase"/>
    <property type="match status" value="1"/>
</dbReference>
<dbReference type="InterPro" id="IPR002586">
    <property type="entry name" value="CobQ/CobB/MinD/ParA_Nub-bd_dom"/>
</dbReference>
<evidence type="ECO:0000313" key="5">
    <source>
        <dbReference type="Proteomes" id="UP000436822"/>
    </source>
</evidence>
<keyword evidence="1" id="KW-0547">Nucleotide-binding</keyword>
<protein>
    <submittedName>
        <fullName evidence="4">Chromosome partitioning protein</fullName>
    </submittedName>
</protein>
<evidence type="ECO:0000313" key="4">
    <source>
        <dbReference type="EMBL" id="GFE64595.1"/>
    </source>
</evidence>
<dbReference type="Proteomes" id="UP000436822">
    <property type="component" value="Unassembled WGS sequence"/>
</dbReference>
<proteinExistence type="predicted"/>
<keyword evidence="5" id="KW-1185">Reference proteome</keyword>
<dbReference type="EMBL" id="BLJE01000002">
    <property type="protein sequence ID" value="GFE64595.1"/>
    <property type="molecule type" value="Genomic_DNA"/>
</dbReference>
<dbReference type="SUPFAM" id="SSF52540">
    <property type="entry name" value="P-loop containing nucleoside triphosphate hydrolases"/>
    <property type="match status" value="1"/>
</dbReference>
<accession>A0A6N6JEM8</accession>
<evidence type="ECO:0000256" key="1">
    <source>
        <dbReference type="ARBA" id="ARBA00022741"/>
    </source>
</evidence>
<dbReference type="InterPro" id="IPR050445">
    <property type="entry name" value="Bact_polysacc_biosynth/exp"/>
</dbReference>
<dbReference type="RefSeq" id="WP_159805904.1">
    <property type="nucleotide sequence ID" value="NZ_BLJE01000002.1"/>
</dbReference>